<evidence type="ECO:0000313" key="2">
    <source>
        <dbReference type="EMBL" id="MBW4468243.1"/>
    </source>
</evidence>
<dbReference type="Gene3D" id="3.40.50.1240">
    <property type="entry name" value="Phosphoglycerate mutase-like"/>
    <property type="match status" value="1"/>
</dbReference>
<dbReference type="Pfam" id="PF00300">
    <property type="entry name" value="His_Phos_1"/>
    <property type="match status" value="1"/>
</dbReference>
<reference evidence="2" key="1">
    <citation type="submission" date="2021-05" db="EMBL/GenBank/DDBJ databases">
        <authorList>
            <person name="Pietrasiak N."/>
            <person name="Ward R."/>
            <person name="Stajich J.E."/>
            <person name="Kurbessoian T."/>
        </authorList>
    </citation>
    <scope>NUCLEOTIDE SEQUENCE</scope>
    <source>
        <strain evidence="2">GSE-TBD4-15B</strain>
    </source>
</reference>
<sequence length="167" mass="18868">MAKIELYLIRHGIAAEHGTYANDDERPLTEDGIRKTRRVAKRLFDLNIRFSLILTSPLPRARQTADILQTYRLSAQLEEQMALAPGGDIAIWLSWLQNWRQTGGDCLALVGHEPDLGEWAEMLIWGSARQNLIVKKAGVIGLLLPESESPIGRSQLFWFAPPRLILE</sequence>
<dbReference type="EMBL" id="JAHHHV010000086">
    <property type="protein sequence ID" value="MBW4468243.1"/>
    <property type="molecule type" value="Genomic_DNA"/>
</dbReference>
<dbReference type="InterPro" id="IPR029033">
    <property type="entry name" value="His_PPase_superfam"/>
</dbReference>
<protein>
    <submittedName>
        <fullName evidence="2">Phosphohistidine phosphatase SixA</fullName>
    </submittedName>
</protein>
<dbReference type="InterPro" id="IPR004449">
    <property type="entry name" value="SixA"/>
</dbReference>
<dbReference type="GO" id="GO:0101006">
    <property type="term" value="F:protein histidine phosphatase activity"/>
    <property type="evidence" value="ECO:0007669"/>
    <property type="project" value="InterPro"/>
</dbReference>
<proteinExistence type="predicted"/>
<dbReference type="NCBIfam" id="TIGR00249">
    <property type="entry name" value="sixA"/>
    <property type="match status" value="1"/>
</dbReference>
<dbReference type="InterPro" id="IPR051021">
    <property type="entry name" value="Mito_Ser/Thr_phosphatase"/>
</dbReference>
<dbReference type="SMART" id="SM00855">
    <property type="entry name" value="PGAM"/>
    <property type="match status" value="1"/>
</dbReference>
<dbReference type="Proteomes" id="UP000707356">
    <property type="component" value="Unassembled WGS sequence"/>
</dbReference>
<accession>A0A951PG13</accession>
<organism evidence="2 3">
    <name type="scientific">Pegethrix bostrychoides GSE-TBD4-15B</name>
    <dbReference type="NCBI Taxonomy" id="2839662"/>
    <lineage>
        <taxon>Bacteria</taxon>
        <taxon>Bacillati</taxon>
        <taxon>Cyanobacteriota</taxon>
        <taxon>Cyanophyceae</taxon>
        <taxon>Oculatellales</taxon>
        <taxon>Oculatellaceae</taxon>
        <taxon>Pegethrix</taxon>
    </lineage>
</organism>
<evidence type="ECO:0000256" key="1">
    <source>
        <dbReference type="ARBA" id="ARBA00022801"/>
    </source>
</evidence>
<dbReference type="AlphaFoldDB" id="A0A951PG13"/>
<keyword evidence="1" id="KW-0378">Hydrolase</keyword>
<gene>
    <name evidence="2" type="primary">sixA</name>
    <name evidence="2" type="ORF">KME07_22685</name>
</gene>
<dbReference type="PANTHER" id="PTHR20935">
    <property type="entry name" value="PHOSPHOGLYCERATE MUTASE-RELATED"/>
    <property type="match status" value="1"/>
</dbReference>
<dbReference type="GO" id="GO:0005737">
    <property type="term" value="C:cytoplasm"/>
    <property type="evidence" value="ECO:0007669"/>
    <property type="project" value="InterPro"/>
</dbReference>
<dbReference type="CDD" id="cd07067">
    <property type="entry name" value="HP_PGM_like"/>
    <property type="match status" value="1"/>
</dbReference>
<name>A0A951PG13_9CYAN</name>
<evidence type="ECO:0000313" key="3">
    <source>
        <dbReference type="Proteomes" id="UP000707356"/>
    </source>
</evidence>
<comment type="caution">
    <text evidence="2">The sequence shown here is derived from an EMBL/GenBank/DDBJ whole genome shotgun (WGS) entry which is preliminary data.</text>
</comment>
<reference evidence="2" key="2">
    <citation type="journal article" date="2022" name="Microbiol. Resour. Announc.">
        <title>Metagenome Sequencing to Explore Phylogenomics of Terrestrial Cyanobacteria.</title>
        <authorList>
            <person name="Ward R.D."/>
            <person name="Stajich J.E."/>
            <person name="Johansen J.R."/>
            <person name="Huntemann M."/>
            <person name="Clum A."/>
            <person name="Foster B."/>
            <person name="Foster B."/>
            <person name="Roux S."/>
            <person name="Palaniappan K."/>
            <person name="Varghese N."/>
            <person name="Mukherjee S."/>
            <person name="Reddy T.B.K."/>
            <person name="Daum C."/>
            <person name="Copeland A."/>
            <person name="Chen I.A."/>
            <person name="Ivanova N.N."/>
            <person name="Kyrpides N.C."/>
            <person name="Shapiro N."/>
            <person name="Eloe-Fadrosh E.A."/>
            <person name="Pietrasiak N."/>
        </authorList>
    </citation>
    <scope>NUCLEOTIDE SEQUENCE</scope>
    <source>
        <strain evidence="2">GSE-TBD4-15B</strain>
    </source>
</reference>
<dbReference type="SUPFAM" id="SSF53254">
    <property type="entry name" value="Phosphoglycerate mutase-like"/>
    <property type="match status" value="1"/>
</dbReference>
<dbReference type="InterPro" id="IPR013078">
    <property type="entry name" value="His_Pase_superF_clade-1"/>
</dbReference>